<feature type="transmembrane region" description="Helical" evidence="1">
    <location>
        <begin position="345"/>
        <end position="363"/>
    </location>
</feature>
<feature type="transmembrane region" description="Helical" evidence="1">
    <location>
        <begin position="236"/>
        <end position="254"/>
    </location>
</feature>
<protein>
    <submittedName>
        <fullName evidence="2">Oligosaccharide repeat unit polymerase</fullName>
    </submittedName>
</protein>
<organism evidence="2 3">
    <name type="scientific">Acinetobacter johnsonii</name>
    <dbReference type="NCBI Taxonomy" id="40214"/>
    <lineage>
        <taxon>Bacteria</taxon>
        <taxon>Pseudomonadati</taxon>
        <taxon>Pseudomonadota</taxon>
        <taxon>Gammaproteobacteria</taxon>
        <taxon>Moraxellales</taxon>
        <taxon>Moraxellaceae</taxon>
        <taxon>Acinetobacter</taxon>
    </lineage>
</organism>
<dbReference type="AlphaFoldDB" id="A0AA42MQA3"/>
<evidence type="ECO:0000256" key="1">
    <source>
        <dbReference type="SAM" id="Phobius"/>
    </source>
</evidence>
<feature type="transmembrane region" description="Helical" evidence="1">
    <location>
        <begin position="114"/>
        <end position="131"/>
    </location>
</feature>
<feature type="transmembrane region" description="Helical" evidence="1">
    <location>
        <begin position="187"/>
        <end position="205"/>
    </location>
</feature>
<reference evidence="2" key="1">
    <citation type="submission" date="2022-09" db="EMBL/GenBank/DDBJ databases">
        <title>Intensive care unit water sources are persistently colonized with multi-drug resistant bacteria and are the site of extensive horizontal gene transfer of antibiotic resistance genes.</title>
        <authorList>
            <person name="Diorio-Toth L."/>
        </authorList>
    </citation>
    <scope>NUCLEOTIDE SEQUENCE</scope>
    <source>
        <strain evidence="2">GD03920</strain>
    </source>
</reference>
<evidence type="ECO:0000313" key="3">
    <source>
        <dbReference type="Proteomes" id="UP001159915"/>
    </source>
</evidence>
<dbReference type="RefSeq" id="WP_279668153.1">
    <property type="nucleotide sequence ID" value="NZ_JAOCBE010000001.1"/>
</dbReference>
<dbReference type="Proteomes" id="UP001159915">
    <property type="component" value="Unassembled WGS sequence"/>
</dbReference>
<comment type="caution">
    <text evidence="2">The sequence shown here is derived from an EMBL/GenBank/DDBJ whole genome shotgun (WGS) entry which is preliminary data.</text>
</comment>
<accession>A0AA42MQA3</accession>
<gene>
    <name evidence="2" type="ORF">N5C10_00350</name>
</gene>
<feature type="transmembrane region" description="Helical" evidence="1">
    <location>
        <begin position="73"/>
        <end position="94"/>
    </location>
</feature>
<feature type="transmembrane region" description="Helical" evidence="1">
    <location>
        <begin position="397"/>
        <end position="416"/>
    </location>
</feature>
<keyword evidence="1" id="KW-0812">Transmembrane</keyword>
<proteinExistence type="predicted"/>
<dbReference type="EMBL" id="JAOCBE010000001">
    <property type="protein sequence ID" value="MDH0967792.1"/>
    <property type="molecule type" value="Genomic_DNA"/>
</dbReference>
<feature type="transmembrane region" description="Helical" evidence="1">
    <location>
        <begin position="31"/>
        <end position="52"/>
    </location>
</feature>
<evidence type="ECO:0000313" key="2">
    <source>
        <dbReference type="EMBL" id="MDH0967792.1"/>
    </source>
</evidence>
<name>A0AA42MQA3_ACIJO</name>
<feature type="transmembrane region" description="Helical" evidence="1">
    <location>
        <begin position="211"/>
        <end position="229"/>
    </location>
</feature>
<keyword evidence="1" id="KW-1133">Transmembrane helix</keyword>
<sequence length="423" mass="48111">MFITSVLMILILLVILHFSTKIPISVGKINLLSISIYRDFGVLTALALAFWIDSSMANEHYIMSQIPKDSMKLALYASFLFMFFFLFYGYFLNIGFNSIRNKMPKANESFFEKLTILWLFILIFFVGIMYFKNPPVLTQIFQGATAMDISVARSEVGGNAFFKIIRNTWVPLTSYTLLYFYLKNKKIFIFFVLSVLLAVICSVWSGAKASLASLILGYLGVYIIAKENLKFNSFKVLAYVIFFFMFILFMYYITTLNNGTTFSNILITATYRFFVQAAGVSYAFYMYPTFFDFKYFSGISNFISGLSSTKFSSVYGDLIDYAAPEFADISGALSSFAAGDAYGLFGWWGILIGPFFAAFFYYMFYCFSVQGNAKILFIGMYGLYFGNAFLASSFYSFIWPVGLFISIAPFLLFYIISCISKTG</sequence>
<keyword evidence="1" id="KW-0472">Membrane</keyword>
<feature type="transmembrane region" description="Helical" evidence="1">
    <location>
        <begin position="375"/>
        <end position="391"/>
    </location>
</feature>